<evidence type="ECO:0000256" key="6">
    <source>
        <dbReference type="RuleBase" id="RU003943"/>
    </source>
</evidence>
<sequence length="361" mass="36343">MVTATIAPVLALSGLWDRVFVFDRYGELLHLLSQSVLAGAILGLVGGVIGTFILMRDGAFAVHGIAELSFAGAALALLLGFDVVTGSLAGSVAAALVIGLLGARAGHHNALIGTLMPFGLGLGILFLALYQGRSANKFSLLTGQIVSVDRAQALEMAVGAVVVIGALLVIWRPLTFASVDPDVAAAKGVPMRSLSLAFMLLTGIAVALSVQVVGALLVMALLITPAAAAVRVTASPLKAVLLAVLFAELSMVGGILLALAGSLPISPYVTTISFAIYAVCRAVGALRRRFSQSGRAGGAGRSRRSGGAGRPDGSGGPDSPGEAGRADGPHAGGPTGRSDGVTRPGDPGRPEEAASSARTDR</sequence>
<dbReference type="Pfam" id="PF00950">
    <property type="entry name" value="ABC-3"/>
    <property type="match status" value="1"/>
</dbReference>
<keyword evidence="4 8" id="KW-1133">Transmembrane helix</keyword>
<feature type="transmembrane region" description="Helical" evidence="8">
    <location>
        <begin position="88"/>
        <end position="105"/>
    </location>
</feature>
<protein>
    <submittedName>
        <fullName evidence="9">Metal ABC transporter permease</fullName>
    </submittedName>
</protein>
<keyword evidence="6" id="KW-0813">Transport</keyword>
<keyword evidence="10" id="KW-1185">Reference proteome</keyword>
<dbReference type="InterPro" id="IPR037294">
    <property type="entry name" value="ABC_BtuC-like"/>
</dbReference>
<dbReference type="SUPFAM" id="SSF81345">
    <property type="entry name" value="ABC transporter involved in vitamin B12 uptake, BtuC"/>
    <property type="match status" value="1"/>
</dbReference>
<feature type="transmembrane region" description="Helical" evidence="8">
    <location>
        <begin position="111"/>
        <end position="132"/>
    </location>
</feature>
<dbReference type="InterPro" id="IPR001626">
    <property type="entry name" value="ABC_TroCD"/>
</dbReference>
<dbReference type="Proteomes" id="UP001139502">
    <property type="component" value="Unassembled WGS sequence"/>
</dbReference>
<organism evidence="9 10">
    <name type="scientific">Rothia santali</name>
    <dbReference type="NCBI Taxonomy" id="2949643"/>
    <lineage>
        <taxon>Bacteria</taxon>
        <taxon>Bacillati</taxon>
        <taxon>Actinomycetota</taxon>
        <taxon>Actinomycetes</taxon>
        <taxon>Micrococcales</taxon>
        <taxon>Micrococcaceae</taxon>
        <taxon>Rothia</taxon>
    </lineage>
</organism>
<evidence type="ECO:0000256" key="8">
    <source>
        <dbReference type="SAM" id="Phobius"/>
    </source>
</evidence>
<feature type="compositionally biased region" description="Basic and acidic residues" evidence="7">
    <location>
        <begin position="346"/>
        <end position="361"/>
    </location>
</feature>
<evidence type="ECO:0000256" key="7">
    <source>
        <dbReference type="SAM" id="MobiDB-lite"/>
    </source>
</evidence>
<dbReference type="GO" id="GO:0043190">
    <property type="term" value="C:ATP-binding cassette (ABC) transporter complex"/>
    <property type="evidence" value="ECO:0007669"/>
    <property type="project" value="InterPro"/>
</dbReference>
<evidence type="ECO:0000256" key="5">
    <source>
        <dbReference type="ARBA" id="ARBA00023136"/>
    </source>
</evidence>
<dbReference type="GO" id="GO:0055085">
    <property type="term" value="P:transmembrane transport"/>
    <property type="evidence" value="ECO:0007669"/>
    <property type="project" value="InterPro"/>
</dbReference>
<dbReference type="AlphaFoldDB" id="A0A9X2HAB9"/>
<evidence type="ECO:0000313" key="10">
    <source>
        <dbReference type="Proteomes" id="UP001139502"/>
    </source>
</evidence>
<proteinExistence type="inferred from homology"/>
<evidence type="ECO:0000313" key="9">
    <source>
        <dbReference type="EMBL" id="MCP3425939.1"/>
    </source>
</evidence>
<reference evidence="9" key="1">
    <citation type="submission" date="2022-06" db="EMBL/GenBank/DDBJ databases">
        <title>Rothia sp. isolated from sandalwood seedling.</title>
        <authorList>
            <person name="Tuikhar N."/>
            <person name="Kirdat K."/>
            <person name="Thorat V."/>
            <person name="Swetha P."/>
            <person name="Padma S."/>
            <person name="Sundararaj R."/>
            <person name="Yadav A."/>
        </authorList>
    </citation>
    <scope>NUCLEOTIDE SEQUENCE</scope>
    <source>
        <strain evidence="9">AR01</strain>
    </source>
</reference>
<feature type="transmembrane region" description="Helical" evidence="8">
    <location>
        <begin position="239"/>
        <end position="259"/>
    </location>
</feature>
<dbReference type="Gene3D" id="1.10.3470.10">
    <property type="entry name" value="ABC transporter involved in vitamin B12 uptake, BtuC"/>
    <property type="match status" value="1"/>
</dbReference>
<feature type="compositionally biased region" description="Gly residues" evidence="7">
    <location>
        <begin position="295"/>
        <end position="318"/>
    </location>
</feature>
<accession>A0A9X2HAB9</accession>
<keyword evidence="5 8" id="KW-0472">Membrane</keyword>
<gene>
    <name evidence="9" type="ORF">NBM05_07945</name>
</gene>
<feature type="transmembrane region" description="Helical" evidence="8">
    <location>
        <begin position="265"/>
        <end position="286"/>
    </location>
</feature>
<feature type="transmembrane region" description="Helical" evidence="8">
    <location>
        <begin position="60"/>
        <end position="81"/>
    </location>
</feature>
<dbReference type="RefSeq" id="WP_254166380.1">
    <property type="nucleotide sequence ID" value="NZ_JANAFB010000016.1"/>
</dbReference>
<dbReference type="PANTHER" id="PTHR30477:SF0">
    <property type="entry name" value="METAL TRANSPORT SYSTEM MEMBRANE PROTEIN TM_0125-RELATED"/>
    <property type="match status" value="1"/>
</dbReference>
<dbReference type="GO" id="GO:0010043">
    <property type="term" value="P:response to zinc ion"/>
    <property type="evidence" value="ECO:0007669"/>
    <property type="project" value="TreeGrafter"/>
</dbReference>
<evidence type="ECO:0000256" key="1">
    <source>
        <dbReference type="ARBA" id="ARBA00004141"/>
    </source>
</evidence>
<comment type="subcellular location">
    <subcellularLocation>
        <location evidence="6">Cell membrane</location>
        <topology evidence="6">Multi-pass membrane protein</topology>
    </subcellularLocation>
    <subcellularLocation>
        <location evidence="1">Membrane</location>
        <topology evidence="1">Multi-pass membrane protein</topology>
    </subcellularLocation>
</comment>
<keyword evidence="3 6" id="KW-0812">Transmembrane</keyword>
<evidence type="ECO:0000256" key="3">
    <source>
        <dbReference type="ARBA" id="ARBA00022692"/>
    </source>
</evidence>
<name>A0A9X2HAB9_9MICC</name>
<feature type="region of interest" description="Disordered" evidence="7">
    <location>
        <begin position="293"/>
        <end position="361"/>
    </location>
</feature>
<dbReference type="EMBL" id="JANAFB010000016">
    <property type="protein sequence ID" value="MCP3425939.1"/>
    <property type="molecule type" value="Genomic_DNA"/>
</dbReference>
<feature type="transmembrane region" description="Helical" evidence="8">
    <location>
        <begin position="28"/>
        <end position="54"/>
    </location>
</feature>
<evidence type="ECO:0000256" key="4">
    <source>
        <dbReference type="ARBA" id="ARBA00022989"/>
    </source>
</evidence>
<feature type="transmembrane region" description="Helical" evidence="8">
    <location>
        <begin position="153"/>
        <end position="174"/>
    </location>
</feature>
<comment type="similarity">
    <text evidence="2 6">Belongs to the ABC-3 integral membrane protein family.</text>
</comment>
<evidence type="ECO:0000256" key="2">
    <source>
        <dbReference type="ARBA" id="ARBA00008034"/>
    </source>
</evidence>
<comment type="caution">
    <text evidence="9">The sequence shown here is derived from an EMBL/GenBank/DDBJ whole genome shotgun (WGS) entry which is preliminary data.</text>
</comment>
<feature type="transmembrane region" description="Helical" evidence="8">
    <location>
        <begin position="194"/>
        <end position="227"/>
    </location>
</feature>
<dbReference type="PANTHER" id="PTHR30477">
    <property type="entry name" value="ABC-TRANSPORTER METAL-BINDING PROTEIN"/>
    <property type="match status" value="1"/>
</dbReference>